<dbReference type="PANTHER" id="PTHR41287:SF1">
    <property type="entry name" value="PROTEIN YMFN"/>
    <property type="match status" value="1"/>
</dbReference>
<evidence type="ECO:0000313" key="2">
    <source>
        <dbReference type="Proteomes" id="UP000031718"/>
    </source>
</evidence>
<name>A0A0B4ZZT0_9CAUD</name>
<gene>
    <name evidence="1" type="primary">26</name>
    <name evidence="1" type="ORF">COSMO_26</name>
</gene>
<sequence>MPRGQSPREGFSLGNDDGVNVVVGERYGYQRPPEGHCFIPPYTTSLGDKAMWFLHQVGFELDPWQEFVLRNMLNLDAQGHWAASEALLLVPRQNGKTAIIEARELVGLYVVCDKLCIHTAVLFNAARESFYRLKARIENNETLNKITRFRSGNDNMSIEVKPKKESRHPNAGGRVIYMARGTAVARGFSADVIVLDEAFALDEASIAAIDYATSARANPFIIYASSTGLEDSTELEKLHDRGMRQDPDMLFMEWCATTRDLDDEENYYRSNPALGYRISIERIRKERNRHSDKTFGRERLGLWNDNAFNAVIPADQWKSLCLCHGTVHDEHRVEGAEAGWSRIVTPTVVAIDSAPDSSLTTISWAGKNQDGQVQIEILQEASGVGWAVEFVAMLYDPQRVETPPPLAVVVQAGATAGQLIPELEALGIEVIPFGLRDACDACKYFYDRANDRRLAHLGDVSLASALGGATRIYTGRAGGTKEEPEYRTWYWGRRDTTVNITGLVSCTYAAWGLNKFEAKVLATQEPWQRTEQGSWIW</sequence>
<accession>A0A0B4ZZT0</accession>
<dbReference type="PANTHER" id="PTHR41287">
    <property type="match status" value="1"/>
</dbReference>
<reference evidence="1 2" key="1">
    <citation type="submission" date="2014-10" db="EMBL/GenBank/DDBJ databases">
        <authorList>
            <person name="Mackenzie J."/>
            <person name="Lekholoane M."/>
            <person name="Leqhaoe R."/>
            <person name="Mcunu Z."/>
            <person name="Mzobe Z."/>
            <person name="Rodel H."/>
            <person name="Seagreen C."/>
            <person name="Mazeka N."/>
            <person name="Larsen M.H."/>
            <person name="Rubin E.J."/>
            <person name="Russell D.A."/>
            <person name="Guerrero C.A."/>
            <person name="Bowman C.A."/>
            <person name="Jacobs-Sera D."/>
            <person name="Hendrix R.W."/>
            <person name="Hatfull G.F."/>
        </authorList>
    </citation>
    <scope>NUCLEOTIDE SEQUENCE [LARGE SCALE GENOMIC DNA]</scope>
</reference>
<evidence type="ECO:0000313" key="1">
    <source>
        <dbReference type="EMBL" id="AJD82098.1"/>
    </source>
</evidence>
<protein>
    <submittedName>
        <fullName evidence="1">Terminase large subunit</fullName>
    </submittedName>
</protein>
<dbReference type="InterPro" id="IPR027417">
    <property type="entry name" value="P-loop_NTPase"/>
</dbReference>
<dbReference type="EMBL" id="KP027195">
    <property type="protein sequence ID" value="AJD82098.1"/>
    <property type="molecule type" value="Genomic_DNA"/>
</dbReference>
<dbReference type="InterPro" id="IPR005021">
    <property type="entry name" value="Terminase_largesu-like"/>
</dbReference>
<dbReference type="Gene3D" id="3.40.50.300">
    <property type="entry name" value="P-loop containing nucleotide triphosphate hydrolases"/>
    <property type="match status" value="1"/>
</dbReference>
<proteinExistence type="predicted"/>
<organism evidence="1 2">
    <name type="scientific">Mycobacterium phage Cosmo</name>
    <dbReference type="NCBI Taxonomy" id="1567467"/>
    <lineage>
        <taxon>Viruses</taxon>
        <taxon>Duplodnaviria</taxon>
        <taxon>Heunggongvirae</taxon>
        <taxon>Uroviricota</taxon>
        <taxon>Caudoviricetes</taxon>
        <taxon>Vilmaviridae</taxon>
        <taxon>Wildcatvirus</taxon>
        <taxon>Wildcatvirus wildcat</taxon>
        <taxon>Mycobacterium virus Wildcat</taxon>
    </lineage>
</organism>
<dbReference type="Proteomes" id="UP000031718">
    <property type="component" value="Segment"/>
</dbReference>